<gene>
    <name evidence="1" type="ORF">Baya_10969</name>
</gene>
<proteinExistence type="predicted"/>
<reference evidence="1 2" key="1">
    <citation type="journal article" date="2019" name="Genome Biol. Evol.">
        <title>Whole-Genome Sequencing of the Giant Devil Catfish, Bagarius yarrelli.</title>
        <authorList>
            <person name="Jiang W."/>
            <person name="Lv Y."/>
            <person name="Cheng L."/>
            <person name="Yang K."/>
            <person name="Chao B."/>
            <person name="Wang X."/>
            <person name="Li Y."/>
            <person name="Pan X."/>
            <person name="You X."/>
            <person name="Zhang Y."/>
            <person name="Yang J."/>
            <person name="Li J."/>
            <person name="Zhang X."/>
            <person name="Liu S."/>
            <person name="Sun C."/>
            <person name="Yang J."/>
            <person name="Shi Q."/>
        </authorList>
    </citation>
    <scope>NUCLEOTIDE SEQUENCE [LARGE SCALE GENOMIC DNA]</scope>
    <source>
        <strain evidence="1">JWS20170419001</strain>
        <tissue evidence="1">Muscle</tissue>
    </source>
</reference>
<evidence type="ECO:0000313" key="1">
    <source>
        <dbReference type="EMBL" id="TSP68484.1"/>
    </source>
</evidence>
<comment type="caution">
    <text evidence="1">The sequence shown here is derived from an EMBL/GenBank/DDBJ whole genome shotgun (WGS) entry which is preliminary data.</text>
</comment>
<accession>A0A556UYI6</accession>
<dbReference type="Proteomes" id="UP000319801">
    <property type="component" value="Unassembled WGS sequence"/>
</dbReference>
<evidence type="ECO:0000313" key="2">
    <source>
        <dbReference type="Proteomes" id="UP000319801"/>
    </source>
</evidence>
<keyword evidence="2" id="KW-1185">Reference proteome</keyword>
<sequence length="79" mass="8770">MRIEWQKEKIDQDELTKETDYLKKQLASERAKILKSNRATRQPCLGVAHAGVAHAEVVLDEDPALPGSSSARLEGLRAT</sequence>
<organism evidence="1 2">
    <name type="scientific">Bagarius yarrelli</name>
    <name type="common">Goonch</name>
    <name type="synonym">Bagrus yarrelli</name>
    <dbReference type="NCBI Taxonomy" id="175774"/>
    <lineage>
        <taxon>Eukaryota</taxon>
        <taxon>Metazoa</taxon>
        <taxon>Chordata</taxon>
        <taxon>Craniata</taxon>
        <taxon>Vertebrata</taxon>
        <taxon>Euteleostomi</taxon>
        <taxon>Actinopterygii</taxon>
        <taxon>Neopterygii</taxon>
        <taxon>Teleostei</taxon>
        <taxon>Ostariophysi</taxon>
        <taxon>Siluriformes</taxon>
        <taxon>Sisoridae</taxon>
        <taxon>Sisorinae</taxon>
        <taxon>Bagarius</taxon>
    </lineage>
</organism>
<dbReference type="EMBL" id="VCAZ01000078">
    <property type="protein sequence ID" value="TSP68484.1"/>
    <property type="molecule type" value="Genomic_DNA"/>
</dbReference>
<name>A0A556UYI6_BAGYA</name>
<dbReference type="OrthoDB" id="8853683at2759"/>
<dbReference type="AlphaFoldDB" id="A0A556UYI6"/>
<protein>
    <submittedName>
        <fullName evidence="1">Uncharacterized protein</fullName>
    </submittedName>
</protein>